<proteinExistence type="predicted"/>
<evidence type="ECO:0008006" key="4">
    <source>
        <dbReference type="Google" id="ProtNLM"/>
    </source>
</evidence>
<feature type="compositionally biased region" description="Low complexity" evidence="1">
    <location>
        <begin position="81"/>
        <end position="92"/>
    </location>
</feature>
<dbReference type="PANTHER" id="PTHR37540:SF5">
    <property type="entry name" value="TRANSCRIPTION FACTOR DOMAIN-CONTAINING PROTEIN"/>
    <property type="match status" value="1"/>
</dbReference>
<dbReference type="EMBL" id="ML993627">
    <property type="protein sequence ID" value="KAF2160338.1"/>
    <property type="molecule type" value="Genomic_DNA"/>
</dbReference>
<evidence type="ECO:0000313" key="3">
    <source>
        <dbReference type="Proteomes" id="UP000799537"/>
    </source>
</evidence>
<dbReference type="InterPro" id="IPR021858">
    <property type="entry name" value="Fun_TF"/>
</dbReference>
<evidence type="ECO:0000256" key="1">
    <source>
        <dbReference type="SAM" id="MobiDB-lite"/>
    </source>
</evidence>
<dbReference type="OrthoDB" id="4158087at2759"/>
<accession>A0A6A6C234</accession>
<reference evidence="2" key="1">
    <citation type="journal article" date="2020" name="Stud. Mycol.">
        <title>101 Dothideomycetes genomes: a test case for predicting lifestyles and emergence of pathogens.</title>
        <authorList>
            <person name="Haridas S."/>
            <person name="Albert R."/>
            <person name="Binder M."/>
            <person name="Bloem J."/>
            <person name="Labutti K."/>
            <person name="Salamov A."/>
            <person name="Andreopoulos B."/>
            <person name="Baker S."/>
            <person name="Barry K."/>
            <person name="Bills G."/>
            <person name="Bluhm B."/>
            <person name="Cannon C."/>
            <person name="Castanera R."/>
            <person name="Culley D."/>
            <person name="Daum C."/>
            <person name="Ezra D."/>
            <person name="Gonzalez J."/>
            <person name="Henrissat B."/>
            <person name="Kuo A."/>
            <person name="Liang C."/>
            <person name="Lipzen A."/>
            <person name="Lutzoni F."/>
            <person name="Magnuson J."/>
            <person name="Mondo S."/>
            <person name="Nolan M."/>
            <person name="Ohm R."/>
            <person name="Pangilinan J."/>
            <person name="Park H.-J."/>
            <person name="Ramirez L."/>
            <person name="Alfaro M."/>
            <person name="Sun H."/>
            <person name="Tritt A."/>
            <person name="Yoshinaga Y."/>
            <person name="Zwiers L.-H."/>
            <person name="Turgeon B."/>
            <person name="Goodwin S."/>
            <person name="Spatafora J."/>
            <person name="Crous P."/>
            <person name="Grigoriev I."/>
        </authorList>
    </citation>
    <scope>NUCLEOTIDE SEQUENCE</scope>
    <source>
        <strain evidence="2">ATCC 36951</strain>
    </source>
</reference>
<dbReference type="Pfam" id="PF11951">
    <property type="entry name" value="Fungal_trans_2"/>
    <property type="match status" value="1"/>
</dbReference>
<gene>
    <name evidence="2" type="ORF">M409DRAFT_29188</name>
</gene>
<feature type="region of interest" description="Disordered" evidence="1">
    <location>
        <begin position="37"/>
        <end position="95"/>
    </location>
</feature>
<dbReference type="Proteomes" id="UP000799537">
    <property type="component" value="Unassembled WGS sequence"/>
</dbReference>
<protein>
    <recommendedName>
        <fullName evidence="4">Transcription factor domain-containing protein</fullName>
    </recommendedName>
</protein>
<dbReference type="PANTHER" id="PTHR37540">
    <property type="entry name" value="TRANSCRIPTION FACTOR (ACR-2), PUTATIVE-RELATED-RELATED"/>
    <property type="match status" value="1"/>
</dbReference>
<feature type="compositionally biased region" description="Basic residues" evidence="1">
    <location>
        <begin position="37"/>
        <end position="50"/>
    </location>
</feature>
<keyword evidence="3" id="KW-1185">Reference proteome</keyword>
<dbReference type="RefSeq" id="XP_033661227.1">
    <property type="nucleotide sequence ID" value="XM_033809348.1"/>
</dbReference>
<dbReference type="AlphaFoldDB" id="A0A6A6C234"/>
<evidence type="ECO:0000313" key="2">
    <source>
        <dbReference type="EMBL" id="KAF2160338.1"/>
    </source>
</evidence>
<sequence length="517" mass="57568">MPVLLDLSSSNGTMAWVHVSGNPKASPPPDAVRKQVRSNAMRHTRGCQRRRATEARKSKKAVKNVRAISVPISNDDENTESSPGSRSSAWSSDGEGIDLRGHKTMALVHRTCLDSLVEPFGVLPIPSSDRMLTLLHYNYTRPIRTSVHEDPSGKYPSCCFNFAAWLYATLSHCAQRLDADYRSDPMHDSPEKLALITKAIGAVNEQLDRLIVVDHALIAAVACIANIQSLSGRLGEAALHVRGLYKILMLVGGLSALDDNPALRRLVQWSDVLYSSRALTQPMLPFYVPILPPLQDMDTPFLPYSVTDECQDKLAMRLVDTNEKAVELETLLSRLNELSIYLNHSGRDRMLPFEVAYPDRVYVLERAVVEMLLRYSAPAVDLDGRSADTNRILLMLLHACLLFIYTNLRQTPIGSGIRQDLVDRLSSAIDDADDSLLQREFVPLHCWALLLCLGAVGRTQQGHGTARQLRDVCWQQSLSSFNAVKDFCRGLPTLEEGAAIKCEEVWLTFIRPTLLED</sequence>
<name>A0A6A6C234_ZASCE</name>
<organism evidence="2 3">
    <name type="scientific">Zasmidium cellare ATCC 36951</name>
    <dbReference type="NCBI Taxonomy" id="1080233"/>
    <lineage>
        <taxon>Eukaryota</taxon>
        <taxon>Fungi</taxon>
        <taxon>Dikarya</taxon>
        <taxon>Ascomycota</taxon>
        <taxon>Pezizomycotina</taxon>
        <taxon>Dothideomycetes</taxon>
        <taxon>Dothideomycetidae</taxon>
        <taxon>Mycosphaerellales</taxon>
        <taxon>Mycosphaerellaceae</taxon>
        <taxon>Zasmidium</taxon>
    </lineage>
</organism>
<dbReference type="GeneID" id="54562620"/>